<dbReference type="EMBL" id="GBRH01169153">
    <property type="protein sequence ID" value="JAE28743.1"/>
    <property type="molecule type" value="Transcribed_RNA"/>
</dbReference>
<proteinExistence type="predicted"/>
<reference evidence="2" key="2">
    <citation type="journal article" date="2015" name="Data Brief">
        <title>Shoot transcriptome of the giant reed, Arundo donax.</title>
        <authorList>
            <person name="Barrero R.A."/>
            <person name="Guerrero F.D."/>
            <person name="Moolhuijzen P."/>
            <person name="Goolsby J.A."/>
            <person name="Tidwell J."/>
            <person name="Bellgard S.E."/>
            <person name="Bellgard M.I."/>
        </authorList>
    </citation>
    <scope>NUCLEOTIDE SEQUENCE</scope>
    <source>
        <tissue evidence="2">Shoot tissue taken approximately 20 cm above the soil surface</tissue>
    </source>
</reference>
<organism evidence="2">
    <name type="scientific">Arundo donax</name>
    <name type="common">Giant reed</name>
    <name type="synonym">Donax arundinaceus</name>
    <dbReference type="NCBI Taxonomy" id="35708"/>
    <lineage>
        <taxon>Eukaryota</taxon>
        <taxon>Viridiplantae</taxon>
        <taxon>Streptophyta</taxon>
        <taxon>Embryophyta</taxon>
        <taxon>Tracheophyta</taxon>
        <taxon>Spermatophyta</taxon>
        <taxon>Magnoliopsida</taxon>
        <taxon>Liliopsida</taxon>
        <taxon>Poales</taxon>
        <taxon>Poaceae</taxon>
        <taxon>PACMAD clade</taxon>
        <taxon>Arundinoideae</taxon>
        <taxon>Arundineae</taxon>
        <taxon>Arundo</taxon>
    </lineage>
</organism>
<evidence type="ECO:0000313" key="2">
    <source>
        <dbReference type="EMBL" id="JAE28743.1"/>
    </source>
</evidence>
<name>A0A0A9H759_ARUDO</name>
<feature type="region of interest" description="Disordered" evidence="1">
    <location>
        <begin position="1"/>
        <end position="25"/>
    </location>
</feature>
<sequence length="25" mass="2776">MTEEREHQPGTPVGRTAGNHRGRTT</sequence>
<dbReference type="AlphaFoldDB" id="A0A0A9H759"/>
<accession>A0A0A9H759</accession>
<evidence type="ECO:0000256" key="1">
    <source>
        <dbReference type="SAM" id="MobiDB-lite"/>
    </source>
</evidence>
<reference evidence="2" key="1">
    <citation type="submission" date="2014-09" db="EMBL/GenBank/DDBJ databases">
        <authorList>
            <person name="Magalhaes I.L.F."/>
            <person name="Oliveira U."/>
            <person name="Santos F.R."/>
            <person name="Vidigal T.H.D.A."/>
            <person name="Brescovit A.D."/>
            <person name="Santos A.J."/>
        </authorList>
    </citation>
    <scope>NUCLEOTIDE SEQUENCE</scope>
    <source>
        <tissue evidence="2">Shoot tissue taken approximately 20 cm above the soil surface</tissue>
    </source>
</reference>
<protein>
    <submittedName>
        <fullName evidence="2">Uncharacterized protein</fullName>
    </submittedName>
</protein>